<protein>
    <submittedName>
        <fullName evidence="7">Uncharacterized protein</fullName>
    </submittedName>
</protein>
<dbReference type="InterPro" id="IPR053876">
    <property type="entry name" value="Phage_int_M"/>
</dbReference>
<dbReference type="InterPro" id="IPR013762">
    <property type="entry name" value="Integrase-like_cat_sf"/>
</dbReference>
<dbReference type="Proteomes" id="UP000064912">
    <property type="component" value="Chromosome"/>
</dbReference>
<evidence type="ECO:0000313" key="7">
    <source>
        <dbReference type="EMBL" id="BAQ68764.1"/>
    </source>
</evidence>
<keyword evidence="2" id="KW-0229">DNA integration</keyword>
<dbReference type="eggNOG" id="COG0582">
    <property type="taxonomic scope" value="Bacteria"/>
</dbReference>
<dbReference type="Gene3D" id="3.30.160.390">
    <property type="entry name" value="Integrase, DNA-binding domain"/>
    <property type="match status" value="1"/>
</dbReference>
<dbReference type="Pfam" id="PF22022">
    <property type="entry name" value="Phage_int_M"/>
    <property type="match status" value="1"/>
</dbReference>
<evidence type="ECO:0000256" key="1">
    <source>
        <dbReference type="ARBA" id="ARBA00008857"/>
    </source>
</evidence>
<dbReference type="PANTHER" id="PTHR30629:SF2">
    <property type="entry name" value="PROPHAGE INTEGRASE INTS-RELATED"/>
    <property type="match status" value="1"/>
</dbReference>
<organism evidence="7 8">
    <name type="scientific">Rhodovulum sulfidophilum</name>
    <name type="common">Rhodobacter sulfidophilus</name>
    <dbReference type="NCBI Taxonomy" id="35806"/>
    <lineage>
        <taxon>Bacteria</taxon>
        <taxon>Pseudomonadati</taxon>
        <taxon>Pseudomonadota</taxon>
        <taxon>Alphaproteobacteria</taxon>
        <taxon>Rhodobacterales</taxon>
        <taxon>Paracoccaceae</taxon>
        <taxon>Rhodovulum</taxon>
    </lineage>
</organism>
<dbReference type="Pfam" id="PF13356">
    <property type="entry name" value="Arm-DNA-bind_3"/>
    <property type="match status" value="1"/>
</dbReference>
<feature type="domain" description="Integrase DNA-binding" evidence="5">
    <location>
        <begin position="6"/>
        <end position="87"/>
    </location>
</feature>
<keyword evidence="3" id="KW-0238">DNA-binding</keyword>
<dbReference type="GO" id="GO:0015074">
    <property type="term" value="P:DNA integration"/>
    <property type="evidence" value="ECO:0007669"/>
    <property type="project" value="UniProtKB-KW"/>
</dbReference>
<evidence type="ECO:0000256" key="2">
    <source>
        <dbReference type="ARBA" id="ARBA00022908"/>
    </source>
</evidence>
<feature type="domain" description="Phage integrase central" evidence="6">
    <location>
        <begin position="102"/>
        <end position="178"/>
    </location>
</feature>
<evidence type="ECO:0000259" key="6">
    <source>
        <dbReference type="Pfam" id="PF22022"/>
    </source>
</evidence>
<comment type="similarity">
    <text evidence="1">Belongs to the 'phage' integrase family.</text>
</comment>
<dbReference type="PATRIC" id="fig|35806.4.peg.1661"/>
<name>A0A0D6B236_RHOSU</name>
<evidence type="ECO:0000313" key="8">
    <source>
        <dbReference type="Proteomes" id="UP000064912"/>
    </source>
</evidence>
<dbReference type="GO" id="GO:0006310">
    <property type="term" value="P:DNA recombination"/>
    <property type="evidence" value="ECO:0007669"/>
    <property type="project" value="UniProtKB-KW"/>
</dbReference>
<gene>
    <name evidence="7" type="ORF">NHU_01607</name>
</gene>
<dbReference type="InterPro" id="IPR038488">
    <property type="entry name" value="Integrase_DNA-bd_sf"/>
</dbReference>
<evidence type="ECO:0000256" key="4">
    <source>
        <dbReference type="ARBA" id="ARBA00023172"/>
    </source>
</evidence>
<dbReference type="CDD" id="cd00801">
    <property type="entry name" value="INT_P4_C"/>
    <property type="match status" value="1"/>
</dbReference>
<dbReference type="InterPro" id="IPR050808">
    <property type="entry name" value="Phage_Integrase"/>
</dbReference>
<evidence type="ECO:0000259" key="5">
    <source>
        <dbReference type="Pfam" id="PF13356"/>
    </source>
</evidence>
<dbReference type="GO" id="GO:0003677">
    <property type="term" value="F:DNA binding"/>
    <property type="evidence" value="ECO:0007669"/>
    <property type="project" value="UniProtKB-KW"/>
</dbReference>
<proteinExistence type="inferred from homology"/>
<dbReference type="PANTHER" id="PTHR30629">
    <property type="entry name" value="PROPHAGE INTEGRASE"/>
    <property type="match status" value="1"/>
</dbReference>
<dbReference type="EMBL" id="AP014800">
    <property type="protein sequence ID" value="BAQ68764.1"/>
    <property type="molecule type" value="Genomic_DNA"/>
</dbReference>
<dbReference type="Gene3D" id="1.10.150.130">
    <property type="match status" value="1"/>
</dbReference>
<dbReference type="InterPro" id="IPR010998">
    <property type="entry name" value="Integrase_recombinase_N"/>
</dbReference>
<dbReference type="KEGG" id="rsu:NHU_01607"/>
<dbReference type="Gene3D" id="1.10.443.10">
    <property type="entry name" value="Intergrase catalytic core"/>
    <property type="match status" value="1"/>
</dbReference>
<dbReference type="InterPro" id="IPR025166">
    <property type="entry name" value="Integrase_DNA_bind_dom"/>
</dbReference>
<keyword evidence="4" id="KW-0233">DNA recombination</keyword>
<dbReference type="AlphaFoldDB" id="A0A0D6B236"/>
<dbReference type="InterPro" id="IPR011010">
    <property type="entry name" value="DNA_brk_join_enz"/>
</dbReference>
<sequence>MLGGMLTVREIKAAPAGRYGDAGGLSLIKTRQDSGKWNFRYSFLGTRRNMGLGSWPEVGLADARRERDRWAAVLRAGRDPITERKEERAATKAQRDNTDPTFAEMAQLVFEARKATLRGGGERGRWFSPLERHILPHIGKMRVSEITPQDIKGALAPIWRTKFPTAEKALQRTRIVLHEGRLMGFGCDPFSAEAAQRMLGAVIHTPKHIPATPWQDMPALYARLNAGTVGHECLRFMMLTLVRYMGCAGARAAEVDGDVWTVPPERMKGTLKHVREFRVPLTDPALAIVQRQKEAFGDILFTGGRSAPITSAAIEKALRVLKEDGRPHGFRSSFRMWVQDTDACSFDVAETILGHTVGGRIERTYARSDLLERRRPVMEAWARYVTGSAENVVSSGSSADG</sequence>
<evidence type="ECO:0000256" key="3">
    <source>
        <dbReference type="ARBA" id="ARBA00023125"/>
    </source>
</evidence>
<dbReference type="SUPFAM" id="SSF56349">
    <property type="entry name" value="DNA breaking-rejoining enzymes"/>
    <property type="match status" value="1"/>
</dbReference>
<accession>A0A0D6B236</accession>
<reference evidence="7 8" key="1">
    <citation type="submission" date="2015-02" db="EMBL/GenBank/DDBJ databases">
        <title>Genome sequene of Rhodovulum sulfidophilum DSM 2351.</title>
        <authorList>
            <person name="Nagao N."/>
        </authorList>
    </citation>
    <scope>NUCLEOTIDE SEQUENCE [LARGE SCALE GENOMIC DNA]</scope>
    <source>
        <strain evidence="7 8">DSM 2351</strain>
    </source>
</reference>